<dbReference type="InterPro" id="IPR031996">
    <property type="entry name" value="NVL2_nucleolin-bd"/>
</dbReference>
<evidence type="ECO:0000256" key="4">
    <source>
        <dbReference type="SAM" id="MobiDB-lite"/>
    </source>
</evidence>
<comment type="similarity">
    <text evidence="1">Belongs to the AAA ATPase family.</text>
</comment>
<feature type="compositionally biased region" description="Acidic residues" evidence="4">
    <location>
        <begin position="59"/>
        <end position="75"/>
    </location>
</feature>
<keyword evidence="2" id="KW-0547">Nucleotide-binding</keyword>
<dbReference type="AlphaFoldDB" id="U5ETE6"/>
<feature type="region of interest" description="Disordered" evidence="4">
    <location>
        <begin position="113"/>
        <end position="265"/>
    </location>
</feature>
<dbReference type="CDD" id="cd19530">
    <property type="entry name" value="RecA-like_NVL_r2-like"/>
    <property type="match status" value="1"/>
</dbReference>
<dbReference type="InterPro" id="IPR050168">
    <property type="entry name" value="AAA_ATPase_domain"/>
</dbReference>
<dbReference type="InterPro" id="IPR003593">
    <property type="entry name" value="AAA+_ATPase"/>
</dbReference>
<reference evidence="6" key="1">
    <citation type="journal article" date="2014" name="Insect Biochem. Mol. Biol.">
        <title>An insight into the sialome of the frog biting fly, Corethrella appendiculata.</title>
        <authorList>
            <person name="Ribeiro J.M.C."/>
            <person name="Chagas A.C."/>
            <person name="Pham V.M."/>
            <person name="Lounibos L.P."/>
            <person name="Calvo E."/>
        </authorList>
    </citation>
    <scope>NUCLEOTIDE SEQUENCE</scope>
    <source>
        <tissue evidence="6">Salivary glands</tissue>
    </source>
</reference>
<dbReference type="InterPro" id="IPR003960">
    <property type="entry name" value="ATPase_AAA_CS"/>
</dbReference>
<feature type="domain" description="AAA+ ATPase" evidence="5">
    <location>
        <begin position="902"/>
        <end position="1039"/>
    </location>
</feature>
<feature type="compositionally biased region" description="Basic and acidic residues" evidence="4">
    <location>
        <begin position="616"/>
        <end position="642"/>
    </location>
</feature>
<dbReference type="Gene3D" id="1.10.10.2010">
    <property type="match status" value="1"/>
</dbReference>
<accession>U5ETE6</accession>
<dbReference type="GO" id="GO:1990275">
    <property type="term" value="F:preribosome binding"/>
    <property type="evidence" value="ECO:0007669"/>
    <property type="project" value="TreeGrafter"/>
</dbReference>
<dbReference type="InterPro" id="IPR041569">
    <property type="entry name" value="AAA_lid_3"/>
</dbReference>
<dbReference type="GO" id="GO:0016887">
    <property type="term" value="F:ATP hydrolysis activity"/>
    <property type="evidence" value="ECO:0007669"/>
    <property type="project" value="InterPro"/>
</dbReference>
<dbReference type="Pfam" id="PF00004">
    <property type="entry name" value="AAA"/>
    <property type="match status" value="2"/>
</dbReference>
<dbReference type="Pfam" id="PF16725">
    <property type="entry name" value="Nucleolin_bd"/>
    <property type="match status" value="1"/>
</dbReference>
<feature type="region of interest" description="Disordered" evidence="4">
    <location>
        <begin position="704"/>
        <end position="749"/>
    </location>
</feature>
<dbReference type="GO" id="GO:0005524">
    <property type="term" value="F:ATP binding"/>
    <property type="evidence" value="ECO:0007669"/>
    <property type="project" value="UniProtKB-KW"/>
</dbReference>
<evidence type="ECO:0000256" key="3">
    <source>
        <dbReference type="ARBA" id="ARBA00022840"/>
    </source>
</evidence>
<feature type="compositionally biased region" description="Gly residues" evidence="4">
    <location>
        <begin position="251"/>
        <end position="261"/>
    </location>
</feature>
<dbReference type="Pfam" id="PF17862">
    <property type="entry name" value="AAA_lid_3"/>
    <property type="match status" value="2"/>
</dbReference>
<evidence type="ECO:0000259" key="5">
    <source>
        <dbReference type="SMART" id="SM00382"/>
    </source>
</evidence>
<proteinExistence type="evidence at transcript level"/>
<feature type="compositionally biased region" description="Low complexity" evidence="4">
    <location>
        <begin position="124"/>
        <end position="139"/>
    </location>
</feature>
<dbReference type="GO" id="GO:0042254">
    <property type="term" value="P:ribosome biogenesis"/>
    <property type="evidence" value="ECO:0007669"/>
    <property type="project" value="TreeGrafter"/>
</dbReference>
<dbReference type="EMBL" id="GANO01004408">
    <property type="protein sequence ID" value="JAB55463.1"/>
    <property type="molecule type" value="mRNA"/>
</dbReference>
<dbReference type="SUPFAM" id="SSF52540">
    <property type="entry name" value="P-loop containing nucleoside triphosphate hydrolases"/>
    <property type="match status" value="2"/>
</dbReference>
<dbReference type="GO" id="GO:0003723">
    <property type="term" value="F:RNA binding"/>
    <property type="evidence" value="ECO:0007669"/>
    <property type="project" value="TreeGrafter"/>
</dbReference>
<evidence type="ECO:0000256" key="1">
    <source>
        <dbReference type="ARBA" id="ARBA00006914"/>
    </source>
</evidence>
<dbReference type="PANTHER" id="PTHR23077">
    <property type="entry name" value="AAA-FAMILY ATPASE"/>
    <property type="match status" value="1"/>
</dbReference>
<feature type="compositionally biased region" description="Low complexity" evidence="4">
    <location>
        <begin position="168"/>
        <end position="191"/>
    </location>
</feature>
<feature type="compositionally biased region" description="Basic and acidic residues" evidence="4">
    <location>
        <begin position="719"/>
        <end position="746"/>
    </location>
</feature>
<dbReference type="Gene3D" id="1.10.8.60">
    <property type="match status" value="2"/>
</dbReference>
<feature type="domain" description="AAA+ ATPase" evidence="5">
    <location>
        <begin position="326"/>
        <end position="465"/>
    </location>
</feature>
<dbReference type="PROSITE" id="PS00674">
    <property type="entry name" value="AAA"/>
    <property type="match status" value="2"/>
</dbReference>
<protein>
    <submittedName>
        <fullName evidence="6">Putative nuclear aaa atpase vcp subfamily protein</fullName>
    </submittedName>
</protein>
<feature type="region of interest" description="Disordered" evidence="4">
    <location>
        <begin position="593"/>
        <end position="662"/>
    </location>
</feature>
<dbReference type="PANTHER" id="PTHR23077:SF171">
    <property type="entry name" value="NUCLEAR VALOSIN-CONTAINING PROTEIN-LIKE"/>
    <property type="match status" value="1"/>
</dbReference>
<organism evidence="6">
    <name type="scientific">Corethrella appendiculata</name>
    <dbReference type="NCBI Taxonomy" id="1370023"/>
    <lineage>
        <taxon>Eukaryota</taxon>
        <taxon>Metazoa</taxon>
        <taxon>Ecdysozoa</taxon>
        <taxon>Arthropoda</taxon>
        <taxon>Hexapoda</taxon>
        <taxon>Insecta</taxon>
        <taxon>Pterygota</taxon>
        <taxon>Neoptera</taxon>
        <taxon>Endopterygota</taxon>
        <taxon>Diptera</taxon>
        <taxon>Nematocera</taxon>
        <taxon>Culicoidea</taxon>
        <taxon>Chaoboridae</taxon>
        <taxon>Corethrella</taxon>
    </lineage>
</organism>
<dbReference type="GO" id="GO:0005634">
    <property type="term" value="C:nucleus"/>
    <property type="evidence" value="ECO:0007669"/>
    <property type="project" value="TreeGrafter"/>
</dbReference>
<dbReference type="FunFam" id="3.40.50.300:FF:000600">
    <property type="entry name" value="Nuclear valosin-containing protein-like"/>
    <property type="match status" value="1"/>
</dbReference>
<evidence type="ECO:0000313" key="6">
    <source>
        <dbReference type="EMBL" id="JAB55463.1"/>
    </source>
</evidence>
<dbReference type="InterPro" id="IPR038100">
    <property type="entry name" value="NLV2_N_sf"/>
</dbReference>
<evidence type="ECO:0000256" key="2">
    <source>
        <dbReference type="ARBA" id="ARBA00022741"/>
    </source>
</evidence>
<dbReference type="FunFam" id="3.40.50.300:FF:000149">
    <property type="entry name" value="Nuclear valosin-containing protein-like"/>
    <property type="match status" value="1"/>
</dbReference>
<feature type="region of interest" description="Disordered" evidence="4">
    <location>
        <begin position="51"/>
        <end position="82"/>
    </location>
</feature>
<feature type="compositionally biased region" description="Low complexity" evidence="4">
    <location>
        <begin position="233"/>
        <end position="250"/>
    </location>
</feature>
<dbReference type="InterPro" id="IPR027417">
    <property type="entry name" value="P-loop_NTPase"/>
</dbReference>
<feature type="compositionally biased region" description="Low complexity" evidence="4">
    <location>
        <begin position="646"/>
        <end position="662"/>
    </location>
</feature>
<feature type="non-terminal residue" evidence="6">
    <location>
        <position position="1"/>
    </location>
</feature>
<sequence>YLEENVHQTYVDVGVMASELQERYREYTRRKTQPFRVQVEQAYKIVLHSYGLDSNPSSENEDDANSDLELMDDEPNSNHMNDQITNLYSKTKQQQRIQASSQQDDELIDISSDDDEAEGDKTNKQQSQNQTNSNSVNNKNSDKPMDSVAHLTKNSNITVTKVSTRPPTATAATTNDKNKNDINASNLNNNHSNKRSGSPYSNQNSELPKQNLNKKRRVDMHNDQTNFGGHHISTPNSTTAPITTTKASSTTGGGGSAGTGSAGNATAATNAVAPKDKKKYRKEVVGKVVNVAFDDIGGMDKILKELCELLLHVKHPQIFQTIGLPPPRGFLLHGPPGCGKTLLAHAIAGELSIGLVEVPATELVAGVSGESEERIRDVFTQAAGLAPCVLFIDEIDAISGNRQNAQKGMEQRIVSQLLSSFDGLSQLENGDQVIVIGATNRPDLLDPALRRVGRFDQEICLGIPDRDARGQILRIICKNLKIERPFDYEYLAKLTPGYVGADLLALATRAASTAVKRLFEKKENEALQLKFKSAKYNKEIQCVNLIDENSSLMEITEDLLESKAKKDASMNGNVSGEVVAVEDDVEEVVNLDDDVEPKKDNAEAEVAITTPASSSVEEKTASAENSEAKSTEEAATEKKDVEAMDVSVTQGETTTTSTEDVTTASTNNDVEMVADSSSALDLDAVIAETTKNIVEADASISTSTSVETTAEVTETTTTEESKEQHQEATPKEITEEKKEEEKEKPAEVVTTNQDVEIVKENILEPDTVMETNDEKVEVTKEEEEPAKDDDIEVVSEETLAESILKKPEQKLSLTLAVMLNWLNDNTPPLSEDELKDLYITKDDFVEALKYVQPSAKREGFITVPGVTWNDIGSLQDIREELSLAILAPVKYPQKLKALGLTAPSGILLCGPPGCGKTLLAKAVANEAGINFISVKGPELLNMYVGESERAVRQCFQRARNSTPCVIFFDEFDSLCPKRSDNGENSAGARVVNQLLTEMDGIEGRKGVFLMAATNRPDIVDPAVLRPGRLDKILYVGLPERSDRLDILRALTKDGTQPKLAEDFTLTNIAELTDGFTGADLAGLIRQASLQTLKSSLNLDSTDDGGDSSDELKVSLDDFMVALRDIRPSITHEDKKHYEYLKSKYGNKSSSYSQ</sequence>
<name>U5ETE6_9DIPT</name>
<keyword evidence="3" id="KW-0067">ATP-binding</keyword>
<dbReference type="Gene3D" id="3.40.50.300">
    <property type="entry name" value="P-loop containing nucleotide triphosphate hydrolases"/>
    <property type="match status" value="2"/>
</dbReference>
<dbReference type="SMART" id="SM00382">
    <property type="entry name" value="AAA"/>
    <property type="match status" value="2"/>
</dbReference>
<feature type="compositionally biased region" description="Polar residues" evidence="4">
    <location>
        <begin position="198"/>
        <end position="211"/>
    </location>
</feature>
<dbReference type="InterPro" id="IPR003959">
    <property type="entry name" value="ATPase_AAA_core"/>
</dbReference>
<feature type="compositionally biased region" description="Low complexity" evidence="4">
    <location>
        <begin position="704"/>
        <end position="718"/>
    </location>
</feature>
<feature type="compositionally biased region" description="Polar residues" evidence="4">
    <location>
        <begin position="152"/>
        <end position="167"/>
    </location>
</feature>